<evidence type="ECO:0000256" key="1">
    <source>
        <dbReference type="ARBA" id="ARBA00022723"/>
    </source>
</evidence>
<dbReference type="EnsemblProtists" id="EOD29866">
    <property type="protein sequence ID" value="EOD29866"/>
    <property type="gene ID" value="EMIHUDRAFT_233436"/>
</dbReference>
<dbReference type="eggNOG" id="KOG2105">
    <property type="taxonomic scope" value="Eukaryota"/>
</dbReference>
<proteinExistence type="predicted"/>
<evidence type="ECO:0000256" key="3">
    <source>
        <dbReference type="SAM" id="MobiDB-lite"/>
    </source>
</evidence>
<keyword evidence="5" id="KW-1185">Reference proteome</keyword>
<dbReference type="HOGENOM" id="CLU_004485_7_1_1"/>
<feature type="region of interest" description="Disordered" evidence="3">
    <location>
        <begin position="35"/>
        <end position="54"/>
    </location>
</feature>
<dbReference type="Gene3D" id="2.40.30.130">
    <property type="match status" value="1"/>
</dbReference>
<reference evidence="5" key="1">
    <citation type="journal article" date="2013" name="Nature">
        <title>Pan genome of the phytoplankton Emiliania underpins its global distribution.</title>
        <authorList>
            <person name="Read B.A."/>
            <person name="Kegel J."/>
            <person name="Klute M.J."/>
            <person name="Kuo A."/>
            <person name="Lefebvre S.C."/>
            <person name="Maumus F."/>
            <person name="Mayer C."/>
            <person name="Miller J."/>
            <person name="Monier A."/>
            <person name="Salamov A."/>
            <person name="Young J."/>
            <person name="Aguilar M."/>
            <person name="Claverie J.M."/>
            <person name="Frickenhaus S."/>
            <person name="Gonzalez K."/>
            <person name="Herman E.K."/>
            <person name="Lin Y.C."/>
            <person name="Napier J."/>
            <person name="Ogata H."/>
            <person name="Sarno A.F."/>
            <person name="Shmutz J."/>
            <person name="Schroeder D."/>
            <person name="de Vargas C."/>
            <person name="Verret F."/>
            <person name="von Dassow P."/>
            <person name="Valentin K."/>
            <person name="Van de Peer Y."/>
            <person name="Wheeler G."/>
            <person name="Dacks J.B."/>
            <person name="Delwiche C.F."/>
            <person name="Dyhrman S.T."/>
            <person name="Glockner G."/>
            <person name="John U."/>
            <person name="Richards T."/>
            <person name="Worden A.Z."/>
            <person name="Zhang X."/>
            <person name="Grigoriev I.V."/>
            <person name="Allen A.E."/>
            <person name="Bidle K."/>
            <person name="Borodovsky M."/>
            <person name="Bowler C."/>
            <person name="Brownlee C."/>
            <person name="Cock J.M."/>
            <person name="Elias M."/>
            <person name="Gladyshev V.N."/>
            <person name="Groth M."/>
            <person name="Guda C."/>
            <person name="Hadaegh A."/>
            <person name="Iglesias-Rodriguez M.D."/>
            <person name="Jenkins J."/>
            <person name="Jones B.M."/>
            <person name="Lawson T."/>
            <person name="Leese F."/>
            <person name="Lindquist E."/>
            <person name="Lobanov A."/>
            <person name="Lomsadze A."/>
            <person name="Malik S.B."/>
            <person name="Marsh M.E."/>
            <person name="Mackinder L."/>
            <person name="Mock T."/>
            <person name="Mueller-Roeber B."/>
            <person name="Pagarete A."/>
            <person name="Parker M."/>
            <person name="Probert I."/>
            <person name="Quesneville H."/>
            <person name="Raines C."/>
            <person name="Rensing S.A."/>
            <person name="Riano-Pachon D.M."/>
            <person name="Richier S."/>
            <person name="Rokitta S."/>
            <person name="Shiraiwa Y."/>
            <person name="Soanes D.M."/>
            <person name="van der Giezen M."/>
            <person name="Wahlund T.M."/>
            <person name="Williams B."/>
            <person name="Wilson W."/>
            <person name="Wolfe G."/>
            <person name="Wurch L.L."/>
        </authorList>
    </citation>
    <scope>NUCLEOTIDE SEQUENCE</scope>
</reference>
<dbReference type="STRING" id="2903.R1F3N3"/>
<dbReference type="PANTHER" id="PTHR43462:SF1">
    <property type="entry name" value="ALANYL-TRNA EDITING PROTEIN AARSD1"/>
    <property type="match status" value="1"/>
</dbReference>
<accession>A0A0D3K281</accession>
<sequence>MATPVRCGELLCQRDSYARAVSTVVVSCEPRAAAAAAAPGKGKKGKGAAVPPPPLPEWEVVLGDTVLFPEGGGQPSDAGTVGGVQCSRVDNVDGLARHVLSAPLEPGTAVDVVLDWPRREDNMAQHSAQHLLTAIALRKWGYDTTSWGLGDATSFLELGTPEFTPLMMAELEAEANEAAVKAGTAATPSWHSVARAVAPSWHSVADVNEGRVPGLRKPVRVITYDGLDTNTCCGTHVHSTARLQACRERALHVHRPAADADFVKALAASLDEALAEAQGLLLA</sequence>
<protein>
    <recommendedName>
        <fullName evidence="6">Threonyl/alanyl tRNA synthetase SAD domain-containing protein</fullName>
    </recommendedName>
</protein>
<evidence type="ECO:0000256" key="2">
    <source>
        <dbReference type="ARBA" id="ARBA00022833"/>
    </source>
</evidence>
<dbReference type="SUPFAM" id="SSF55186">
    <property type="entry name" value="ThrRS/AlaRS common domain"/>
    <property type="match status" value="1"/>
</dbReference>
<reference evidence="4" key="2">
    <citation type="submission" date="2024-10" db="UniProtKB">
        <authorList>
            <consortium name="EnsemblProtists"/>
        </authorList>
    </citation>
    <scope>IDENTIFICATION</scope>
</reference>
<evidence type="ECO:0000313" key="4">
    <source>
        <dbReference type="EnsemblProtists" id="EOD29866"/>
    </source>
</evidence>
<dbReference type="Gene3D" id="3.30.980.10">
    <property type="entry name" value="Threonyl-trna Synthetase, Chain A, domain 2"/>
    <property type="match status" value="1"/>
</dbReference>
<dbReference type="KEGG" id="ehx:EMIHUDRAFT_233436"/>
<dbReference type="Proteomes" id="UP000013827">
    <property type="component" value="Unassembled WGS sequence"/>
</dbReference>
<dbReference type="AlphaFoldDB" id="A0A0D3K281"/>
<dbReference type="InterPro" id="IPR009000">
    <property type="entry name" value="Transl_B-barrel_sf"/>
</dbReference>
<dbReference type="GO" id="GO:0002196">
    <property type="term" value="F:Ser-tRNA(Ala) deacylase activity"/>
    <property type="evidence" value="ECO:0007669"/>
    <property type="project" value="TreeGrafter"/>
</dbReference>
<dbReference type="GO" id="GO:0046872">
    <property type="term" value="F:metal ion binding"/>
    <property type="evidence" value="ECO:0007669"/>
    <property type="project" value="UniProtKB-KW"/>
</dbReference>
<dbReference type="RefSeq" id="XP_005782295.1">
    <property type="nucleotide sequence ID" value="XM_005782238.1"/>
</dbReference>
<dbReference type="GO" id="GO:0000166">
    <property type="term" value="F:nucleotide binding"/>
    <property type="evidence" value="ECO:0007669"/>
    <property type="project" value="InterPro"/>
</dbReference>
<dbReference type="PANTHER" id="PTHR43462">
    <property type="entry name" value="ALANYL-TRNA EDITING PROTEIN"/>
    <property type="match status" value="1"/>
</dbReference>
<evidence type="ECO:0008006" key="6">
    <source>
        <dbReference type="Google" id="ProtNLM"/>
    </source>
</evidence>
<dbReference type="InterPro" id="IPR018163">
    <property type="entry name" value="Thr/Ala-tRNA-synth_IIc_edit"/>
</dbReference>
<dbReference type="GeneID" id="17275140"/>
<evidence type="ECO:0000313" key="5">
    <source>
        <dbReference type="Proteomes" id="UP000013827"/>
    </source>
</evidence>
<dbReference type="InterPro" id="IPR051335">
    <property type="entry name" value="Alanyl-tRNA_Editing_Enzymes"/>
</dbReference>
<keyword evidence="2" id="KW-0862">Zinc</keyword>
<organism evidence="4 5">
    <name type="scientific">Emiliania huxleyi (strain CCMP1516)</name>
    <dbReference type="NCBI Taxonomy" id="280463"/>
    <lineage>
        <taxon>Eukaryota</taxon>
        <taxon>Haptista</taxon>
        <taxon>Haptophyta</taxon>
        <taxon>Prymnesiophyceae</taxon>
        <taxon>Isochrysidales</taxon>
        <taxon>Noelaerhabdaceae</taxon>
        <taxon>Emiliania</taxon>
    </lineage>
</organism>
<dbReference type="SUPFAM" id="SSF50447">
    <property type="entry name" value="Translation proteins"/>
    <property type="match status" value="1"/>
</dbReference>
<dbReference type="PaxDb" id="2903-EOD29866"/>
<keyword evidence="1" id="KW-0479">Metal-binding</keyword>
<name>A0A0D3K281_EMIH1</name>